<feature type="binding site" evidence="15">
    <location>
        <position position="441"/>
    </location>
    <ligand>
        <name>[4Fe-4S] cluster</name>
        <dbReference type="ChEBI" id="CHEBI:49883"/>
    </ligand>
</feature>
<dbReference type="HAMAP" id="MF_01540">
    <property type="entry name" value="CysI"/>
    <property type="match status" value="1"/>
</dbReference>
<evidence type="ECO:0000256" key="12">
    <source>
        <dbReference type="ARBA" id="ARBA00052219"/>
    </source>
</evidence>
<evidence type="ECO:0000256" key="14">
    <source>
        <dbReference type="ARBA" id="ARBA00062253"/>
    </source>
</evidence>
<evidence type="ECO:0000256" key="6">
    <source>
        <dbReference type="ARBA" id="ARBA00022723"/>
    </source>
</evidence>
<evidence type="ECO:0000256" key="15">
    <source>
        <dbReference type="HAMAP-Rule" id="MF_01540"/>
    </source>
</evidence>
<evidence type="ECO:0000259" key="17">
    <source>
        <dbReference type="Pfam" id="PF01077"/>
    </source>
</evidence>
<keyword evidence="20" id="KW-1185">Reference proteome</keyword>
<evidence type="ECO:0000256" key="11">
    <source>
        <dbReference type="ARBA" id="ARBA00023192"/>
    </source>
</evidence>
<dbReference type="GO" id="GO:0050311">
    <property type="term" value="F:sulfite reductase (ferredoxin) activity"/>
    <property type="evidence" value="ECO:0007669"/>
    <property type="project" value="TreeGrafter"/>
</dbReference>
<dbReference type="InterPro" id="IPR045854">
    <property type="entry name" value="NO2/SO3_Rdtase_4Fe4S_sf"/>
</dbReference>
<comment type="similarity">
    <text evidence="2 15">Belongs to the nitrite and sulfite reductase 4Fe-4S domain family.</text>
</comment>
<dbReference type="GO" id="GO:0046872">
    <property type="term" value="F:metal ion binding"/>
    <property type="evidence" value="ECO:0007669"/>
    <property type="project" value="UniProtKB-KW"/>
</dbReference>
<keyword evidence="4 15" id="KW-0028">Amino-acid biosynthesis</keyword>
<organism evidence="19 20">
    <name type="scientific">Hansschlegelia beijingensis</name>
    <dbReference type="NCBI Taxonomy" id="1133344"/>
    <lineage>
        <taxon>Bacteria</taxon>
        <taxon>Pseudomonadati</taxon>
        <taxon>Pseudomonadota</taxon>
        <taxon>Alphaproteobacteria</taxon>
        <taxon>Hyphomicrobiales</taxon>
        <taxon>Methylopilaceae</taxon>
        <taxon>Hansschlegelia</taxon>
    </lineage>
</organism>
<comment type="subunit">
    <text evidence="14 15">Alpha(8)-beta(8). The alpha component is a flavoprotein, the beta component is a hemoprotein.</text>
</comment>
<dbReference type="FunFam" id="3.30.413.10:FF:000003">
    <property type="entry name" value="Sulfite reductase [NADPH] hemoprotein beta-component"/>
    <property type="match status" value="1"/>
</dbReference>
<dbReference type="SUPFAM" id="SSF55124">
    <property type="entry name" value="Nitrite/Sulfite reductase N-terminal domain-like"/>
    <property type="match status" value="2"/>
</dbReference>
<feature type="domain" description="Nitrite/Sulfite reductase ferredoxin-like" evidence="18">
    <location>
        <begin position="359"/>
        <end position="425"/>
    </location>
</feature>
<dbReference type="GO" id="GO:0009337">
    <property type="term" value="C:sulfite reductase complex (NADPH)"/>
    <property type="evidence" value="ECO:0007669"/>
    <property type="project" value="InterPro"/>
</dbReference>
<dbReference type="GO" id="GO:0019344">
    <property type="term" value="P:cysteine biosynthetic process"/>
    <property type="evidence" value="ECO:0007669"/>
    <property type="project" value="UniProtKB-KW"/>
</dbReference>
<comment type="cofactor">
    <cofactor evidence="15">
        <name>siroheme</name>
        <dbReference type="ChEBI" id="CHEBI:60052"/>
    </cofactor>
    <text evidence="15">Binds 1 siroheme per subunit.</text>
</comment>
<dbReference type="EC" id="1.8.1.2" evidence="15"/>
<name>A0A7W6D831_9HYPH</name>
<feature type="binding site" evidence="15">
    <location>
        <position position="486"/>
    </location>
    <ligand>
        <name>[4Fe-4S] cluster</name>
        <dbReference type="ChEBI" id="CHEBI:49883"/>
    </ligand>
</feature>
<dbReference type="Pfam" id="PF03460">
    <property type="entry name" value="NIR_SIR_ferr"/>
    <property type="match status" value="2"/>
</dbReference>
<evidence type="ECO:0000256" key="16">
    <source>
        <dbReference type="SAM" id="MobiDB-lite"/>
    </source>
</evidence>
<keyword evidence="7 15" id="KW-0521">NADP</keyword>
<proteinExistence type="inferred from homology"/>
<dbReference type="NCBIfam" id="TIGR02041">
    <property type="entry name" value="CysI"/>
    <property type="match status" value="1"/>
</dbReference>
<dbReference type="NCBIfam" id="NF010029">
    <property type="entry name" value="PRK13504.1"/>
    <property type="match status" value="1"/>
</dbReference>
<dbReference type="PANTHER" id="PTHR11493">
    <property type="entry name" value="SULFITE REDUCTASE [NADPH] SUBUNIT BETA-RELATED"/>
    <property type="match status" value="1"/>
</dbReference>
<dbReference type="EMBL" id="JACIDR010000004">
    <property type="protein sequence ID" value="MBB3973964.1"/>
    <property type="molecule type" value="Genomic_DNA"/>
</dbReference>
<feature type="domain" description="Nitrite/sulphite reductase 4Fe-4S" evidence="17">
    <location>
        <begin position="441"/>
        <end position="564"/>
    </location>
</feature>
<dbReference type="InterPro" id="IPR006067">
    <property type="entry name" value="NO2/SO3_Rdtase_4Fe4S_dom"/>
</dbReference>
<gene>
    <name evidence="15" type="primary">cysI</name>
    <name evidence="19" type="ORF">GGR24_002641</name>
</gene>
<dbReference type="AlphaFoldDB" id="A0A7W6D831"/>
<evidence type="ECO:0000256" key="5">
    <source>
        <dbReference type="ARBA" id="ARBA00022617"/>
    </source>
</evidence>
<evidence type="ECO:0000256" key="8">
    <source>
        <dbReference type="ARBA" id="ARBA00023002"/>
    </source>
</evidence>
<dbReference type="InterPro" id="IPR006066">
    <property type="entry name" value="NO2/SO3_Rdtase_FeS/sirohaem_BS"/>
</dbReference>
<feature type="domain" description="Nitrite/sulphite reductase 4Fe-4S" evidence="17">
    <location>
        <begin position="182"/>
        <end position="336"/>
    </location>
</feature>
<comment type="function">
    <text evidence="13 15">Component of the sulfite reductase complex that catalyzes the 6-electron reduction of sulfite to sulfide. This is one of several activities required for the biosynthesis of L-cysteine from sulfate.</text>
</comment>
<reference evidence="19 20" key="1">
    <citation type="submission" date="2020-08" db="EMBL/GenBank/DDBJ databases">
        <title>Genomic Encyclopedia of Type Strains, Phase IV (KMG-IV): sequencing the most valuable type-strain genomes for metagenomic binning, comparative biology and taxonomic classification.</title>
        <authorList>
            <person name="Goeker M."/>
        </authorList>
    </citation>
    <scope>NUCLEOTIDE SEQUENCE [LARGE SCALE GENOMIC DNA]</scope>
    <source>
        <strain evidence="19 20">DSM 25481</strain>
    </source>
</reference>
<evidence type="ECO:0000259" key="18">
    <source>
        <dbReference type="Pfam" id="PF03460"/>
    </source>
</evidence>
<comment type="catalytic activity">
    <reaction evidence="12 15">
        <text>hydrogen sulfide + 3 NADP(+) + 3 H2O = sulfite + 3 NADPH + 4 H(+)</text>
        <dbReference type="Rhea" id="RHEA:13801"/>
        <dbReference type="ChEBI" id="CHEBI:15377"/>
        <dbReference type="ChEBI" id="CHEBI:15378"/>
        <dbReference type="ChEBI" id="CHEBI:17359"/>
        <dbReference type="ChEBI" id="CHEBI:29919"/>
        <dbReference type="ChEBI" id="CHEBI:57783"/>
        <dbReference type="ChEBI" id="CHEBI:58349"/>
        <dbReference type="EC" id="1.8.1.2"/>
    </reaction>
</comment>
<dbReference type="Proteomes" id="UP000528964">
    <property type="component" value="Unassembled WGS sequence"/>
</dbReference>
<feature type="binding site" evidence="15">
    <location>
        <position position="490"/>
    </location>
    <ligand>
        <name>[4Fe-4S] cluster</name>
        <dbReference type="ChEBI" id="CHEBI:49883"/>
    </ligand>
</feature>
<evidence type="ECO:0000256" key="7">
    <source>
        <dbReference type="ARBA" id="ARBA00022857"/>
    </source>
</evidence>
<keyword evidence="3 15" id="KW-0004">4Fe-4S</keyword>
<evidence type="ECO:0000256" key="1">
    <source>
        <dbReference type="ARBA" id="ARBA00004774"/>
    </source>
</evidence>
<dbReference type="InterPro" id="IPR005117">
    <property type="entry name" value="NiRdtase/SiRdtase_haem-b_fer"/>
</dbReference>
<feature type="domain" description="Nitrite/Sulfite reductase ferredoxin-like" evidence="18">
    <location>
        <begin position="83"/>
        <end position="146"/>
    </location>
</feature>
<evidence type="ECO:0000313" key="20">
    <source>
        <dbReference type="Proteomes" id="UP000528964"/>
    </source>
</evidence>
<dbReference type="GO" id="GO:0070814">
    <property type="term" value="P:hydrogen sulfide biosynthetic process"/>
    <property type="evidence" value="ECO:0007669"/>
    <property type="project" value="UniProtKB-UniRule"/>
</dbReference>
<evidence type="ECO:0000256" key="9">
    <source>
        <dbReference type="ARBA" id="ARBA00023004"/>
    </source>
</evidence>
<keyword evidence="10 15" id="KW-0411">Iron-sulfur</keyword>
<dbReference type="GO" id="GO:0050661">
    <property type="term" value="F:NADP binding"/>
    <property type="evidence" value="ECO:0007669"/>
    <property type="project" value="InterPro"/>
</dbReference>
<dbReference type="GO" id="GO:0000103">
    <property type="term" value="P:sulfate assimilation"/>
    <property type="evidence" value="ECO:0007669"/>
    <property type="project" value="UniProtKB-UniRule"/>
</dbReference>
<dbReference type="InterPro" id="IPR036136">
    <property type="entry name" value="Nit/Sulf_reduc_fer-like_dom_sf"/>
</dbReference>
<evidence type="ECO:0000256" key="10">
    <source>
        <dbReference type="ARBA" id="ARBA00023014"/>
    </source>
</evidence>
<dbReference type="Pfam" id="PF01077">
    <property type="entry name" value="NIR_SIR"/>
    <property type="match status" value="2"/>
</dbReference>
<dbReference type="RefSeq" id="WP_183395828.1">
    <property type="nucleotide sequence ID" value="NZ_JACIDR010000004.1"/>
</dbReference>
<dbReference type="GO" id="GO:0020037">
    <property type="term" value="F:heme binding"/>
    <property type="evidence" value="ECO:0007669"/>
    <property type="project" value="InterPro"/>
</dbReference>
<feature type="region of interest" description="Disordered" evidence="16">
    <location>
        <begin position="1"/>
        <end position="26"/>
    </location>
</feature>
<comment type="caution">
    <text evidence="19">The sequence shown here is derived from an EMBL/GenBank/DDBJ whole genome shotgun (WGS) entry which is preliminary data.</text>
</comment>
<feature type="binding site" description="axial binding residue" evidence="15">
    <location>
        <position position="490"/>
    </location>
    <ligand>
        <name>siroheme</name>
        <dbReference type="ChEBI" id="CHEBI:60052"/>
    </ligand>
    <ligandPart>
        <name>Fe</name>
        <dbReference type="ChEBI" id="CHEBI:18248"/>
    </ligandPart>
</feature>
<dbReference type="GO" id="GO:0051539">
    <property type="term" value="F:4 iron, 4 sulfur cluster binding"/>
    <property type="evidence" value="ECO:0007669"/>
    <property type="project" value="UniProtKB-KW"/>
</dbReference>
<evidence type="ECO:0000256" key="2">
    <source>
        <dbReference type="ARBA" id="ARBA00010429"/>
    </source>
</evidence>
<keyword evidence="5 15" id="KW-0349">Heme</keyword>
<dbReference type="PROSITE" id="PS00365">
    <property type="entry name" value="NIR_SIR"/>
    <property type="match status" value="1"/>
</dbReference>
<feature type="binding site" evidence="15">
    <location>
        <position position="447"/>
    </location>
    <ligand>
        <name>[4Fe-4S] cluster</name>
        <dbReference type="ChEBI" id="CHEBI:49883"/>
    </ligand>
</feature>
<dbReference type="InterPro" id="IPR045169">
    <property type="entry name" value="NO2/SO3_Rdtase_4Fe4S_prot"/>
</dbReference>
<dbReference type="UniPathway" id="UPA00140">
    <property type="reaction ID" value="UER00207"/>
</dbReference>
<dbReference type="InterPro" id="IPR011786">
    <property type="entry name" value="CysI"/>
</dbReference>
<dbReference type="PRINTS" id="PR00397">
    <property type="entry name" value="SIROHAEM"/>
</dbReference>
<dbReference type="Gene3D" id="3.30.413.10">
    <property type="entry name" value="Sulfite Reductase Hemoprotein, domain 1"/>
    <property type="match status" value="2"/>
</dbReference>
<dbReference type="PANTHER" id="PTHR11493:SF47">
    <property type="entry name" value="SULFITE REDUCTASE [NADPH] SUBUNIT BETA"/>
    <property type="match status" value="1"/>
</dbReference>
<keyword evidence="9 15" id="KW-0408">Iron</keyword>
<protein>
    <recommendedName>
        <fullName evidence="15">Sulfite reductase [NADPH] hemoprotein beta-component</fullName>
        <shortName evidence="15">SiR-HP</shortName>
        <shortName evidence="15">SiRHP</shortName>
        <ecNumber evidence="15">1.8.1.2</ecNumber>
    </recommendedName>
</protein>
<accession>A0A7W6D831</accession>
<evidence type="ECO:0000313" key="19">
    <source>
        <dbReference type="EMBL" id="MBB3973964.1"/>
    </source>
</evidence>
<keyword evidence="11 15" id="KW-0198">Cysteine biosynthesis</keyword>
<comment type="cofactor">
    <cofactor evidence="15">
        <name>[4Fe-4S] cluster</name>
        <dbReference type="ChEBI" id="CHEBI:49883"/>
    </cofactor>
    <text evidence="15">Binds 1 [4Fe-4S] cluster per subunit.</text>
</comment>
<keyword evidence="6 15" id="KW-0479">Metal-binding</keyword>
<sequence>MTETSQPAVDRSRDISQPLDRLGPDETLKATSDQLRGTIALGLLDEITGSVTPEDNKLMKFHGIYMQDDRDIRDERRRQKLEPAYTFMIRVRMPGGVCSPAQWLKLDELARAYGGDTIRLTTRQTVQFHWVLKENLRPTIQKLHEALLDSIAACGDVPRGVMCSVDPRLSRLHAQVYEAASRTSAHAIPNQRAYHEIWYGEERVASSEPEEPFFGKQYLPRKFKMGFVIPPSNDIDVYTQDLGFIAIARDGELEGFNVSIGGGMGRTDQAPETYPRLADVVGFIPADKVLAATDAVMSVQRDYGDRTNRAHARFKYTIDDKGLAWIKAEIERRMGFAFEPARPFAFRSNGDAFGWVEGEDGRWHHTLFIENGRVIDQGEKRLMTGLREIARVHQGAFRLTPNQNLCVSDVAPEDRSKIDALLAEYGLIETRSALRLNSIACVALPTCALAMAESERYLPTLIDKIEAILDARGLRDEPITIRMSGCPNGCSRPYVAEIGLSGRAPGKYNLYLGGGFHGQRLNKMHLENVGEQTILETLDEIIGRYAAERSAGERFGDFAIRAGYVPEVTEGRFFNA</sequence>
<evidence type="ECO:0000256" key="3">
    <source>
        <dbReference type="ARBA" id="ARBA00022485"/>
    </source>
</evidence>
<comment type="pathway">
    <text evidence="1 15">Sulfur metabolism; hydrogen sulfide biosynthesis; hydrogen sulfide from sulfite (NADPH route): step 1/1.</text>
</comment>
<evidence type="ECO:0000256" key="13">
    <source>
        <dbReference type="ARBA" id="ARBA00057160"/>
    </source>
</evidence>
<evidence type="ECO:0000256" key="4">
    <source>
        <dbReference type="ARBA" id="ARBA00022605"/>
    </source>
</evidence>
<keyword evidence="8 15" id="KW-0560">Oxidoreductase</keyword>
<dbReference type="GO" id="GO:0004783">
    <property type="term" value="F:sulfite reductase (NADPH) activity"/>
    <property type="evidence" value="ECO:0007669"/>
    <property type="project" value="UniProtKB-UniRule"/>
</dbReference>
<dbReference type="SUPFAM" id="SSF56014">
    <property type="entry name" value="Nitrite and sulphite reductase 4Fe-4S domain-like"/>
    <property type="match status" value="2"/>
</dbReference>